<evidence type="ECO:0000256" key="6">
    <source>
        <dbReference type="ARBA" id="ARBA00022603"/>
    </source>
</evidence>
<dbReference type="InterPro" id="IPR042036">
    <property type="entry name" value="RRP8_N"/>
</dbReference>
<dbReference type="Pfam" id="PF05148">
    <property type="entry name" value="Methyltransf_8"/>
    <property type="match status" value="1"/>
</dbReference>
<keyword evidence="12 13" id="KW-0539">Nucleus</keyword>
<dbReference type="InterPro" id="IPR029063">
    <property type="entry name" value="SAM-dependent_MTases_sf"/>
</dbReference>
<reference evidence="16" key="1">
    <citation type="journal article" date="2016" name="Nature">
        <title>The genome of the seagrass Zostera marina reveals angiosperm adaptation to the sea.</title>
        <authorList>
            <person name="Olsen J.L."/>
            <person name="Rouze P."/>
            <person name="Verhelst B."/>
            <person name="Lin Y.-C."/>
            <person name="Bayer T."/>
            <person name="Collen J."/>
            <person name="Dattolo E."/>
            <person name="De Paoli E."/>
            <person name="Dittami S."/>
            <person name="Maumus F."/>
            <person name="Michel G."/>
            <person name="Kersting A."/>
            <person name="Lauritano C."/>
            <person name="Lohaus R."/>
            <person name="Toepel M."/>
            <person name="Tonon T."/>
            <person name="Vanneste K."/>
            <person name="Amirebrahimi M."/>
            <person name="Brakel J."/>
            <person name="Bostroem C."/>
            <person name="Chovatia M."/>
            <person name="Grimwood J."/>
            <person name="Jenkins J.W."/>
            <person name="Jueterbock A."/>
            <person name="Mraz A."/>
            <person name="Stam W.T."/>
            <person name="Tice H."/>
            <person name="Bornberg-Bauer E."/>
            <person name="Green P.J."/>
            <person name="Pearson G.A."/>
            <person name="Procaccini G."/>
            <person name="Duarte C.M."/>
            <person name="Schmutz J."/>
            <person name="Reusch T.B.H."/>
            <person name="Van de Peer Y."/>
        </authorList>
    </citation>
    <scope>NUCLEOTIDE SEQUENCE [LARGE SCALE GENOMIC DNA]</scope>
    <source>
        <strain evidence="16">cv. Finnish</strain>
    </source>
</reference>
<evidence type="ECO:0000256" key="8">
    <source>
        <dbReference type="ARBA" id="ARBA00022691"/>
    </source>
</evidence>
<keyword evidence="9" id="KW-0156">Chromatin regulator</keyword>
<evidence type="ECO:0000256" key="13">
    <source>
        <dbReference type="RuleBase" id="RU365074"/>
    </source>
</evidence>
<evidence type="ECO:0000256" key="2">
    <source>
        <dbReference type="ARBA" id="ARBA00006301"/>
    </source>
</evidence>
<dbReference type="AlphaFoldDB" id="A0A0K9NQ32"/>
<dbReference type="GO" id="GO:0008168">
    <property type="term" value="F:methyltransferase activity"/>
    <property type="evidence" value="ECO:0007669"/>
    <property type="project" value="UniProtKB-KW"/>
</dbReference>
<feature type="compositionally biased region" description="Basic and acidic residues" evidence="14">
    <location>
        <begin position="85"/>
        <end position="105"/>
    </location>
</feature>
<dbReference type="PANTHER" id="PTHR12787">
    <property type="entry name" value="RIBOSOMAL RNA-PROCESSING PROTEIN 8"/>
    <property type="match status" value="1"/>
</dbReference>
<evidence type="ECO:0000256" key="4">
    <source>
        <dbReference type="ARBA" id="ARBA00022491"/>
    </source>
</evidence>
<sequence length="375" mass="42333">MSKFRKQRPTATREEQPVVASSAVDGPVQRRDKRPRESIIADLNVDPLEIDQDVACLVPDSSISNNGFNQLLTDTTKGCGKQKGKKQDRSQKLRRKSDLKTEQMHYDGNSASLPSKPKQKEEEHVIPKSKRQKKCGENIILDSSKPPASRLLDKMRARLSGGHFRMLNEKLYTCSGHAAFNLFKKEPELFDVYHVGYQQQMSNWPEQPVNVIIKWLKNRNSSLVVADFGCGNACLAKSVKNKVFSIDLVAHNPSVIACDMANTPLLSVSVDVSVFCLSLMGTNFPNFLCEANRVLKPSGWLLIAEVKSRLDPNNNGADPTKFCKAVEKLGFSSVSKDFSNKMFVLFYFKKKEKVSRTSIKDIEWPELKPCMYKRR</sequence>
<evidence type="ECO:0000256" key="11">
    <source>
        <dbReference type="ARBA" id="ARBA00023163"/>
    </source>
</evidence>
<keyword evidence="4" id="KW-0678">Repressor</keyword>
<accession>A0A0K9NQ32</accession>
<dbReference type="OrthoDB" id="10258825at2759"/>
<dbReference type="GO" id="GO:0032259">
    <property type="term" value="P:methylation"/>
    <property type="evidence" value="ECO:0007669"/>
    <property type="project" value="UniProtKB-KW"/>
</dbReference>
<dbReference type="GO" id="GO:0006364">
    <property type="term" value="P:rRNA processing"/>
    <property type="evidence" value="ECO:0007669"/>
    <property type="project" value="UniProtKB-UniRule"/>
</dbReference>
<evidence type="ECO:0000313" key="15">
    <source>
        <dbReference type="EMBL" id="KMZ58172.1"/>
    </source>
</evidence>
<feature type="compositionally biased region" description="Basic and acidic residues" evidence="14">
    <location>
        <begin position="28"/>
        <end position="39"/>
    </location>
</feature>
<evidence type="ECO:0000256" key="7">
    <source>
        <dbReference type="ARBA" id="ARBA00022679"/>
    </source>
</evidence>
<keyword evidence="10" id="KW-0805">Transcription regulation</keyword>
<dbReference type="InterPro" id="IPR007823">
    <property type="entry name" value="RRP8"/>
</dbReference>
<feature type="region of interest" description="Disordered" evidence="14">
    <location>
        <begin position="1"/>
        <end position="39"/>
    </location>
</feature>
<keyword evidence="5 13" id="KW-0698">rRNA processing</keyword>
<evidence type="ECO:0000256" key="9">
    <source>
        <dbReference type="ARBA" id="ARBA00022853"/>
    </source>
</evidence>
<dbReference type="FunFam" id="1.10.10.2150:FF:000001">
    <property type="entry name" value="Ribosomal RNA-processing protein 8"/>
    <property type="match status" value="1"/>
</dbReference>
<dbReference type="EC" id="2.1.1.-" evidence="13"/>
<evidence type="ECO:0000256" key="3">
    <source>
        <dbReference type="ARBA" id="ARBA00020203"/>
    </source>
</evidence>
<dbReference type="OMA" id="SCTIVVF"/>
<evidence type="ECO:0000256" key="1">
    <source>
        <dbReference type="ARBA" id="ARBA00004604"/>
    </source>
</evidence>
<comment type="similarity">
    <text evidence="2 13">Belongs to the methyltransferase superfamily. RRP8 family.</text>
</comment>
<keyword evidence="16" id="KW-1185">Reference proteome</keyword>
<dbReference type="Gene3D" id="1.10.10.2150">
    <property type="entry name" value="Ribosomal RNA-processing protein 8, N-terminal domain"/>
    <property type="match status" value="1"/>
</dbReference>
<dbReference type="SUPFAM" id="SSF53335">
    <property type="entry name" value="S-adenosyl-L-methionine-dependent methyltransferases"/>
    <property type="match status" value="1"/>
</dbReference>
<evidence type="ECO:0000256" key="14">
    <source>
        <dbReference type="SAM" id="MobiDB-lite"/>
    </source>
</evidence>
<comment type="subcellular location">
    <subcellularLocation>
        <location evidence="1 13">Nucleus</location>
        <location evidence="1 13">Nucleolus</location>
    </subcellularLocation>
</comment>
<keyword evidence="6 13" id="KW-0489">Methyltransferase</keyword>
<feature type="region of interest" description="Disordered" evidence="14">
    <location>
        <begin position="66"/>
        <end position="133"/>
    </location>
</feature>
<comment type="caution">
    <text evidence="15">The sequence shown here is derived from an EMBL/GenBank/DDBJ whole genome shotgun (WGS) entry which is preliminary data.</text>
</comment>
<organism evidence="15 16">
    <name type="scientific">Zostera marina</name>
    <name type="common">Eelgrass</name>
    <dbReference type="NCBI Taxonomy" id="29655"/>
    <lineage>
        <taxon>Eukaryota</taxon>
        <taxon>Viridiplantae</taxon>
        <taxon>Streptophyta</taxon>
        <taxon>Embryophyta</taxon>
        <taxon>Tracheophyta</taxon>
        <taxon>Spermatophyta</taxon>
        <taxon>Magnoliopsida</taxon>
        <taxon>Liliopsida</taxon>
        <taxon>Zosteraceae</taxon>
        <taxon>Zostera</taxon>
    </lineage>
</organism>
<comment type="function">
    <text evidence="13">Probable methyltransferase required to silence rDNA.</text>
</comment>
<evidence type="ECO:0000256" key="12">
    <source>
        <dbReference type="ARBA" id="ARBA00023242"/>
    </source>
</evidence>
<keyword evidence="11" id="KW-0804">Transcription</keyword>
<gene>
    <name evidence="15" type="ORF">ZOSMA_79G00130</name>
</gene>
<dbReference type="FunFam" id="3.40.50.150:FF:000068">
    <property type="entry name" value="Ribosomal RNA-processing protein 8"/>
    <property type="match status" value="1"/>
</dbReference>
<protein>
    <recommendedName>
        <fullName evidence="3 13">Ribosomal RNA-processing protein 8</fullName>
        <ecNumber evidence="13">2.1.1.-</ecNumber>
    </recommendedName>
</protein>
<dbReference type="Gene3D" id="3.40.50.150">
    <property type="entry name" value="Vaccinia Virus protein VP39"/>
    <property type="match status" value="1"/>
</dbReference>
<keyword evidence="8 13" id="KW-0949">S-adenosyl-L-methionine</keyword>
<dbReference type="Proteomes" id="UP000036987">
    <property type="component" value="Unassembled WGS sequence"/>
</dbReference>
<dbReference type="PANTHER" id="PTHR12787:SF0">
    <property type="entry name" value="RIBOSOMAL RNA-PROCESSING PROTEIN 8"/>
    <property type="match status" value="1"/>
</dbReference>
<dbReference type="STRING" id="29655.A0A0K9NQ32"/>
<dbReference type="EMBL" id="LFYR01001977">
    <property type="protein sequence ID" value="KMZ58172.1"/>
    <property type="molecule type" value="Genomic_DNA"/>
</dbReference>
<evidence type="ECO:0000256" key="5">
    <source>
        <dbReference type="ARBA" id="ARBA00022552"/>
    </source>
</evidence>
<name>A0A0K9NQ32_ZOSMR</name>
<evidence type="ECO:0000313" key="16">
    <source>
        <dbReference type="Proteomes" id="UP000036987"/>
    </source>
</evidence>
<dbReference type="GO" id="GO:0006325">
    <property type="term" value="P:chromatin organization"/>
    <property type="evidence" value="ECO:0007669"/>
    <property type="project" value="UniProtKB-KW"/>
</dbReference>
<dbReference type="GO" id="GO:0005730">
    <property type="term" value="C:nucleolus"/>
    <property type="evidence" value="ECO:0000318"/>
    <property type="project" value="GO_Central"/>
</dbReference>
<keyword evidence="7 13" id="KW-0808">Transferase</keyword>
<evidence type="ECO:0000256" key="10">
    <source>
        <dbReference type="ARBA" id="ARBA00023015"/>
    </source>
</evidence>
<proteinExistence type="inferred from homology"/>